<evidence type="ECO:0000256" key="1">
    <source>
        <dbReference type="SAM" id="MobiDB-lite"/>
    </source>
</evidence>
<dbReference type="InterPro" id="IPR025640">
    <property type="entry name" value="GYF_2"/>
</dbReference>
<dbReference type="RefSeq" id="WP_109838217.1">
    <property type="nucleotide sequence ID" value="NZ_QGKM01000039.1"/>
</dbReference>
<comment type="caution">
    <text evidence="4">The sequence shown here is derived from an EMBL/GenBank/DDBJ whole genome shotgun (WGS) entry which is preliminary data.</text>
</comment>
<evidence type="ECO:0000259" key="2">
    <source>
        <dbReference type="Pfam" id="PF13421"/>
    </source>
</evidence>
<name>A0A317CBT7_9GAMM</name>
<dbReference type="OrthoDB" id="9764015at2"/>
<proteinExistence type="predicted"/>
<keyword evidence="5" id="KW-1185">Reference proteome</keyword>
<dbReference type="PANTHER" id="PTHR37826:SF2">
    <property type="entry name" value="ZINC-RIBBON DOMAIN-CONTAINING PROTEIN"/>
    <property type="match status" value="1"/>
</dbReference>
<dbReference type="Gene3D" id="3.30.479.30">
    <property type="entry name" value="Band 7 domain"/>
    <property type="match status" value="1"/>
</dbReference>
<dbReference type="Pfam" id="PF13421">
    <property type="entry name" value="Band_7_1"/>
    <property type="match status" value="1"/>
</dbReference>
<dbReference type="PANTHER" id="PTHR37826">
    <property type="entry name" value="FLOTILLIN BAND_7_5 DOMAIN PROTEIN"/>
    <property type="match status" value="1"/>
</dbReference>
<feature type="region of interest" description="Disordered" evidence="1">
    <location>
        <begin position="277"/>
        <end position="306"/>
    </location>
</feature>
<protein>
    <submittedName>
        <fullName evidence="4">Antifreeze protein</fullName>
    </submittedName>
</protein>
<dbReference type="Pfam" id="PF14237">
    <property type="entry name" value="GYF_2"/>
    <property type="match status" value="1"/>
</dbReference>
<accession>A0A317CBT7</accession>
<dbReference type="EMBL" id="QGKM01000039">
    <property type="protein sequence ID" value="PWQ96094.1"/>
    <property type="molecule type" value="Genomic_DNA"/>
</dbReference>
<dbReference type="InterPro" id="IPR033880">
    <property type="entry name" value="SPFH_YdjI"/>
</dbReference>
<gene>
    <name evidence="4" type="ORF">DKW60_13665</name>
</gene>
<organism evidence="4 5">
    <name type="scientific">Leucothrix pacifica</name>
    <dbReference type="NCBI Taxonomy" id="1247513"/>
    <lineage>
        <taxon>Bacteria</taxon>
        <taxon>Pseudomonadati</taxon>
        <taxon>Pseudomonadota</taxon>
        <taxon>Gammaproteobacteria</taxon>
        <taxon>Thiotrichales</taxon>
        <taxon>Thiotrichaceae</taxon>
        <taxon>Leucothrix</taxon>
    </lineage>
</organism>
<evidence type="ECO:0000313" key="4">
    <source>
        <dbReference type="EMBL" id="PWQ96094.1"/>
    </source>
</evidence>
<dbReference type="SUPFAM" id="SSF117892">
    <property type="entry name" value="Band 7/SPFH domain"/>
    <property type="match status" value="1"/>
</dbReference>
<evidence type="ECO:0000259" key="3">
    <source>
        <dbReference type="Pfam" id="PF14237"/>
    </source>
</evidence>
<feature type="domain" description="GYF" evidence="3">
    <location>
        <begin position="308"/>
        <end position="353"/>
    </location>
</feature>
<dbReference type="Proteomes" id="UP000245539">
    <property type="component" value="Unassembled WGS sequence"/>
</dbReference>
<dbReference type="InterPro" id="IPR036013">
    <property type="entry name" value="Band_7/SPFH_dom_sf"/>
</dbReference>
<sequence>MGLWDKVFGEFVDVIEWTDNSSGTMVYRFERHNNEIKYGAKLTVRESQVAVFVNEGEIADVLGPGMYQLETKNLPVLSTLQHWDHGFESPFKAEVYFFNTKQFTDLKWGTKNPIMMRDSEFDMVRLRTFGTYSVRINEPTKFINEIVGTDGHFTIDEISDQLRDLITSRYATILGKLNVPVLDLASNYDQLSTFITERISPEFEQYGLELTKVLVENISLPPEVEKALDKRTSMGMVGDLDKYLKYGAAQGMESGNSSTASSAIEMGIGLAMAQNMTSDQNAKTQSASSGSDNDQTTTPPPLPHQRMWHVSIDNQATGPYDQSELIKLVQNGSLTTDSLVWTTGMANWEAVEENHYFTELLSKYRTTPPPLPQ</sequence>
<feature type="domain" description="SPFH" evidence="2">
    <location>
        <begin position="26"/>
        <end position="235"/>
    </location>
</feature>
<dbReference type="AlphaFoldDB" id="A0A317CBT7"/>
<dbReference type="CDD" id="cd03408">
    <property type="entry name" value="SPFH_like_u1"/>
    <property type="match status" value="1"/>
</dbReference>
<feature type="compositionally biased region" description="Polar residues" evidence="1">
    <location>
        <begin position="277"/>
        <end position="297"/>
    </location>
</feature>
<reference evidence="4 5" key="1">
    <citation type="submission" date="2018-05" db="EMBL/GenBank/DDBJ databases">
        <title>Leucothrix arctica sp. nov., isolated from Arctic seawater.</title>
        <authorList>
            <person name="Choi A."/>
            <person name="Baek K."/>
        </authorList>
    </citation>
    <scope>NUCLEOTIDE SEQUENCE [LARGE SCALE GENOMIC DNA]</scope>
    <source>
        <strain evidence="4 5">JCM 18388</strain>
    </source>
</reference>
<evidence type="ECO:0000313" key="5">
    <source>
        <dbReference type="Proteomes" id="UP000245539"/>
    </source>
</evidence>